<evidence type="ECO:0000256" key="8">
    <source>
        <dbReference type="ARBA" id="ARBA00023034"/>
    </source>
</evidence>
<gene>
    <name evidence="12" type="ORF">SUNI508_02631</name>
</gene>
<name>A0ABR2UFP0_9PEZI</name>
<feature type="region of interest" description="Disordered" evidence="10">
    <location>
        <begin position="91"/>
        <end position="115"/>
    </location>
</feature>
<proteinExistence type="inferred from homology"/>
<keyword evidence="13" id="KW-1185">Reference proteome</keyword>
<evidence type="ECO:0000256" key="7">
    <source>
        <dbReference type="ARBA" id="ARBA00022989"/>
    </source>
</evidence>
<dbReference type="InterPro" id="IPR029044">
    <property type="entry name" value="Nucleotide-diphossugar_trans"/>
</dbReference>
<dbReference type="Proteomes" id="UP001408356">
    <property type="component" value="Unassembled WGS sequence"/>
</dbReference>
<dbReference type="Pfam" id="PF11051">
    <property type="entry name" value="Mannosyl_trans3"/>
    <property type="match status" value="2"/>
</dbReference>
<keyword evidence="6" id="KW-0735">Signal-anchor</keyword>
<dbReference type="SUPFAM" id="SSF53448">
    <property type="entry name" value="Nucleotide-diphospho-sugar transferases"/>
    <property type="match status" value="1"/>
</dbReference>
<evidence type="ECO:0000256" key="2">
    <source>
        <dbReference type="ARBA" id="ARBA00004922"/>
    </source>
</evidence>
<organism evidence="12 13">
    <name type="scientific">Seiridium unicorne</name>
    <dbReference type="NCBI Taxonomy" id="138068"/>
    <lineage>
        <taxon>Eukaryota</taxon>
        <taxon>Fungi</taxon>
        <taxon>Dikarya</taxon>
        <taxon>Ascomycota</taxon>
        <taxon>Pezizomycotina</taxon>
        <taxon>Sordariomycetes</taxon>
        <taxon>Xylariomycetidae</taxon>
        <taxon>Amphisphaeriales</taxon>
        <taxon>Sporocadaceae</taxon>
        <taxon>Seiridium</taxon>
    </lineage>
</organism>
<evidence type="ECO:0000256" key="11">
    <source>
        <dbReference type="SAM" id="Phobius"/>
    </source>
</evidence>
<feature type="compositionally biased region" description="Basic and acidic residues" evidence="10">
    <location>
        <begin position="101"/>
        <end position="115"/>
    </location>
</feature>
<protein>
    <submittedName>
        <fullName evidence="12">Alpha-mannosyltransferase</fullName>
    </submittedName>
</protein>
<comment type="subcellular location">
    <subcellularLocation>
        <location evidence="1">Golgi apparatus membrane</location>
        <topology evidence="1">Single-pass type II membrane protein</topology>
    </subcellularLocation>
</comment>
<evidence type="ECO:0000256" key="5">
    <source>
        <dbReference type="ARBA" id="ARBA00022692"/>
    </source>
</evidence>
<evidence type="ECO:0000256" key="9">
    <source>
        <dbReference type="ARBA" id="ARBA00023136"/>
    </source>
</evidence>
<keyword evidence="5 11" id="KW-0812">Transmembrane</keyword>
<evidence type="ECO:0000256" key="4">
    <source>
        <dbReference type="ARBA" id="ARBA00022679"/>
    </source>
</evidence>
<dbReference type="InterPro" id="IPR022751">
    <property type="entry name" value="Alpha_mannosyltransferase"/>
</dbReference>
<evidence type="ECO:0000256" key="10">
    <source>
        <dbReference type="SAM" id="MobiDB-lite"/>
    </source>
</evidence>
<dbReference type="PANTHER" id="PTHR31646">
    <property type="entry name" value="ALPHA-1,2-MANNOSYLTRANSFERASE MNN2"/>
    <property type="match status" value="1"/>
</dbReference>
<dbReference type="PANTHER" id="PTHR31646:SF1">
    <property type="entry name" value="ALPHA-1,2-MANNOSYLTRANSFERASE MNN2"/>
    <property type="match status" value="1"/>
</dbReference>
<keyword evidence="7 11" id="KW-1133">Transmembrane helix</keyword>
<evidence type="ECO:0000256" key="1">
    <source>
        <dbReference type="ARBA" id="ARBA00004323"/>
    </source>
</evidence>
<comment type="caution">
    <text evidence="12">The sequence shown here is derived from an EMBL/GenBank/DDBJ whole genome shotgun (WGS) entry which is preliminary data.</text>
</comment>
<feature type="transmembrane region" description="Helical" evidence="11">
    <location>
        <begin position="25"/>
        <end position="42"/>
    </location>
</feature>
<keyword evidence="9 11" id="KW-0472">Membrane</keyword>
<comment type="pathway">
    <text evidence="2">Protein modification; protein glycosylation.</text>
</comment>
<evidence type="ECO:0000256" key="3">
    <source>
        <dbReference type="ARBA" id="ARBA00009105"/>
    </source>
</evidence>
<evidence type="ECO:0000313" key="12">
    <source>
        <dbReference type="EMBL" id="KAK9413432.1"/>
    </source>
</evidence>
<dbReference type="EMBL" id="JARVKF010000440">
    <property type="protein sequence ID" value="KAK9413432.1"/>
    <property type="molecule type" value="Genomic_DNA"/>
</dbReference>
<accession>A0ABR2UFP0</accession>
<evidence type="ECO:0000313" key="13">
    <source>
        <dbReference type="Proteomes" id="UP001408356"/>
    </source>
</evidence>
<keyword evidence="4" id="KW-0808">Transferase</keyword>
<reference evidence="12 13" key="1">
    <citation type="journal article" date="2024" name="J. Plant Pathol.">
        <title>Sequence and assembly of the genome of Seiridium unicorne, isolate CBS 538.82, causal agent of cypress canker disease.</title>
        <authorList>
            <person name="Scali E."/>
            <person name="Rocca G.D."/>
            <person name="Danti R."/>
            <person name="Garbelotto M."/>
            <person name="Barberini S."/>
            <person name="Baroncelli R."/>
            <person name="Emiliani G."/>
        </authorList>
    </citation>
    <scope>NUCLEOTIDE SEQUENCE [LARGE SCALE GENOMIC DNA]</scope>
    <source>
        <strain evidence="12 13">BM-138-508</strain>
    </source>
</reference>
<evidence type="ECO:0000256" key="6">
    <source>
        <dbReference type="ARBA" id="ARBA00022968"/>
    </source>
</evidence>
<feature type="region of interest" description="Disordered" evidence="10">
    <location>
        <begin position="520"/>
        <end position="540"/>
    </location>
</feature>
<keyword evidence="8" id="KW-0333">Golgi apparatus</keyword>
<sequence length="594" mass="66567">MVSWLKHIQDFRPHKTISGHERKTIITWGLTALAVFLVLLYGRRFSGLGTSGGTWRAQMPGTSGSDGESARHFSEVLASALDKFPPLKDIRNPGWPTADAQQDHWSPDEKEPMDNLKSPTKDIIEMRDAHQGFVDTITEKLVDYAPSTRSRSARRGIVTVGGGKYFPPLLVSLRLLRRTGNTLPVEVFLPESEYEEALCEEVLPSLNTQCRKFPKVGSNSIGRFQFKIFAVLLSSFQELLLIDADDIPLVNIAPYFDAQAFKDTGLVTWPDFWHTTVSPLYYLISSQPAMPLSRRPSTESGQMFIDKTKHWKTLLLAAYYNYYGPTYYYPLLCQNAVGCGDKETFLPAAEVFNLSFYEVKTPVESVGHRLSNDGKAGHALLQGDFVQEYVLTQSLEGKPWSDDRKVLYADIKPMFLHMSPPKWDPAVLLERISQWSTLIVDIDGKPSAAWQHPPEAANKIKGAERMAWEEARWVACNLEGKFKTWKGKTTPYEEAQTLRSLHNVPSVMLLGDSVIERIQTTGHSPNFGPGSPDHPPQPWPSPLLLSDECLESLTPSAQVGVQRIEDVFNAGVGGDKFENILYRLQAISHANCQV</sequence>
<comment type="similarity">
    <text evidence="3">Belongs to the MNN1/MNT family.</text>
</comment>